<protein>
    <submittedName>
        <fullName evidence="2">Uncharacterized protein</fullName>
    </submittedName>
</protein>
<evidence type="ECO:0000313" key="3">
    <source>
        <dbReference type="Proteomes" id="UP000324222"/>
    </source>
</evidence>
<accession>A0A5B7HV69</accession>
<reference evidence="2 3" key="1">
    <citation type="submission" date="2019-05" db="EMBL/GenBank/DDBJ databases">
        <title>Another draft genome of Portunus trituberculatus and its Hox gene families provides insights of decapod evolution.</title>
        <authorList>
            <person name="Jeong J.-H."/>
            <person name="Song I."/>
            <person name="Kim S."/>
            <person name="Choi T."/>
            <person name="Kim D."/>
            <person name="Ryu S."/>
            <person name="Kim W."/>
        </authorList>
    </citation>
    <scope>NUCLEOTIDE SEQUENCE [LARGE SCALE GENOMIC DNA]</scope>
    <source>
        <tissue evidence="2">Muscle</tissue>
    </source>
</reference>
<dbReference type="AlphaFoldDB" id="A0A5B7HV69"/>
<evidence type="ECO:0000256" key="1">
    <source>
        <dbReference type="SAM" id="MobiDB-lite"/>
    </source>
</evidence>
<keyword evidence="3" id="KW-1185">Reference proteome</keyword>
<feature type="region of interest" description="Disordered" evidence="1">
    <location>
        <begin position="1"/>
        <end position="22"/>
    </location>
</feature>
<dbReference type="EMBL" id="VSRR010037707">
    <property type="protein sequence ID" value="MPC73873.1"/>
    <property type="molecule type" value="Genomic_DNA"/>
</dbReference>
<sequence length="88" mass="9497">MWAWSREERAGGTPGCTSSPLPFPESLTACCLLSLHYLFHYPSGISRLTAFFVPVGGFRCVGRAPTRGVYRCGRGAARTPPLSSPKHG</sequence>
<feature type="compositionally biased region" description="Basic and acidic residues" evidence="1">
    <location>
        <begin position="1"/>
        <end position="10"/>
    </location>
</feature>
<evidence type="ECO:0000313" key="2">
    <source>
        <dbReference type="EMBL" id="MPC73873.1"/>
    </source>
</evidence>
<organism evidence="2 3">
    <name type="scientific">Portunus trituberculatus</name>
    <name type="common">Swimming crab</name>
    <name type="synonym">Neptunus trituberculatus</name>
    <dbReference type="NCBI Taxonomy" id="210409"/>
    <lineage>
        <taxon>Eukaryota</taxon>
        <taxon>Metazoa</taxon>
        <taxon>Ecdysozoa</taxon>
        <taxon>Arthropoda</taxon>
        <taxon>Crustacea</taxon>
        <taxon>Multicrustacea</taxon>
        <taxon>Malacostraca</taxon>
        <taxon>Eumalacostraca</taxon>
        <taxon>Eucarida</taxon>
        <taxon>Decapoda</taxon>
        <taxon>Pleocyemata</taxon>
        <taxon>Brachyura</taxon>
        <taxon>Eubrachyura</taxon>
        <taxon>Portunoidea</taxon>
        <taxon>Portunidae</taxon>
        <taxon>Portuninae</taxon>
        <taxon>Portunus</taxon>
    </lineage>
</organism>
<dbReference type="Proteomes" id="UP000324222">
    <property type="component" value="Unassembled WGS sequence"/>
</dbReference>
<comment type="caution">
    <text evidence="2">The sequence shown here is derived from an EMBL/GenBank/DDBJ whole genome shotgun (WGS) entry which is preliminary data.</text>
</comment>
<proteinExistence type="predicted"/>
<name>A0A5B7HV69_PORTR</name>
<gene>
    <name evidence="2" type="ORF">E2C01_068214</name>
</gene>